<reference evidence="2" key="1">
    <citation type="journal article" date="2015" name="Proc. Natl. Acad. Sci. U.S.A.">
        <title>Networks of energetic and metabolic interactions define dynamics in microbial communities.</title>
        <authorList>
            <person name="Embree M."/>
            <person name="Liu J.K."/>
            <person name="Al-Bassam M.M."/>
            <person name="Zengler K."/>
        </authorList>
    </citation>
    <scope>NUCLEOTIDE SEQUENCE</scope>
</reference>
<feature type="transmembrane region" description="Helical" evidence="1">
    <location>
        <begin position="81"/>
        <end position="100"/>
    </location>
</feature>
<keyword evidence="1" id="KW-0812">Transmembrane</keyword>
<proteinExistence type="predicted"/>
<accession>A0A0W8E9P4</accession>
<gene>
    <name evidence="2" type="ORF">ASZ90_017302</name>
</gene>
<keyword evidence="1" id="KW-0472">Membrane</keyword>
<dbReference type="EMBL" id="LNQE01001822">
    <property type="protein sequence ID" value="KUG05229.1"/>
    <property type="molecule type" value="Genomic_DNA"/>
</dbReference>
<comment type="caution">
    <text evidence="2">The sequence shown here is derived from an EMBL/GenBank/DDBJ whole genome shotgun (WGS) entry which is preliminary data.</text>
</comment>
<dbReference type="AlphaFoldDB" id="A0A0W8E9P4"/>
<name>A0A0W8E9P4_9ZZZZ</name>
<keyword evidence="1" id="KW-1133">Transmembrane helix</keyword>
<sequence>MSYQILWIVGILTATIPAFYWLINTTTSFAADKYTDYTLRRSFGIKNTQLPLNRSIIDNTVITWAIVGALFGVILTWGSNSILLGAIICGFWAGVSVIGFREYHRRKTRSARYQECLELFRLVETYMQLGMPLQLALTEAKEILVVLKPVVNKALAYWGMGSDNALKVLQKGIDLPEAESLVMLLSQVNNSGVKNFDNIIKMEADRLEDIREAAEQMQISIKPLILILYRVLPLLAILGMVAGVMFTRTMIILKDAGLM</sequence>
<protein>
    <recommendedName>
        <fullName evidence="3">Type II secretion system protein GspF domain-containing protein</fullName>
    </recommendedName>
</protein>
<evidence type="ECO:0000256" key="1">
    <source>
        <dbReference type="SAM" id="Phobius"/>
    </source>
</evidence>
<evidence type="ECO:0008006" key="3">
    <source>
        <dbReference type="Google" id="ProtNLM"/>
    </source>
</evidence>
<organism evidence="2">
    <name type="scientific">hydrocarbon metagenome</name>
    <dbReference type="NCBI Taxonomy" id="938273"/>
    <lineage>
        <taxon>unclassified sequences</taxon>
        <taxon>metagenomes</taxon>
        <taxon>ecological metagenomes</taxon>
    </lineage>
</organism>
<feature type="transmembrane region" description="Helical" evidence="1">
    <location>
        <begin position="227"/>
        <end position="253"/>
    </location>
</feature>
<feature type="transmembrane region" description="Helical" evidence="1">
    <location>
        <begin position="6"/>
        <end position="23"/>
    </location>
</feature>
<feature type="transmembrane region" description="Helical" evidence="1">
    <location>
        <begin position="56"/>
        <end position="75"/>
    </location>
</feature>
<evidence type="ECO:0000313" key="2">
    <source>
        <dbReference type="EMBL" id="KUG05229.1"/>
    </source>
</evidence>